<evidence type="ECO:0000313" key="1">
    <source>
        <dbReference type="EMBL" id="KDR39185.1"/>
    </source>
</evidence>
<keyword evidence="2" id="KW-1185">Reference proteome</keyword>
<gene>
    <name evidence="1" type="ORF">BG61_34340</name>
</gene>
<sequence length="61" mass="6641">MTNSTTNLAAELPIPEAGELVSRAIQMGVSMQIYIGYHVLRSAYGPLHPVVVQFEAAHFGR</sequence>
<organism evidence="1 2">
    <name type="scientific">Caballeronia glathei</name>
    <dbReference type="NCBI Taxonomy" id="60547"/>
    <lineage>
        <taxon>Bacteria</taxon>
        <taxon>Pseudomonadati</taxon>
        <taxon>Pseudomonadota</taxon>
        <taxon>Betaproteobacteria</taxon>
        <taxon>Burkholderiales</taxon>
        <taxon>Burkholderiaceae</taxon>
        <taxon>Caballeronia</taxon>
    </lineage>
</organism>
<comment type="caution">
    <text evidence="1">The sequence shown here is derived from an EMBL/GenBank/DDBJ whole genome shotgun (WGS) entry which is preliminary data.</text>
</comment>
<accession>A0A069PF56</accession>
<evidence type="ECO:0000313" key="2">
    <source>
        <dbReference type="Proteomes" id="UP000027466"/>
    </source>
</evidence>
<protein>
    <submittedName>
        <fullName evidence="1">Uncharacterized protein</fullName>
    </submittedName>
</protein>
<dbReference type="EMBL" id="JFHC01000064">
    <property type="protein sequence ID" value="KDR39185.1"/>
    <property type="molecule type" value="Genomic_DNA"/>
</dbReference>
<dbReference type="Proteomes" id="UP000027466">
    <property type="component" value="Unassembled WGS sequence"/>
</dbReference>
<name>A0A069PF56_9BURK</name>
<proteinExistence type="predicted"/>
<reference evidence="1 2" key="1">
    <citation type="submission" date="2014-03" db="EMBL/GenBank/DDBJ databases">
        <title>Draft Genome Sequences of Four Burkholderia Strains.</title>
        <authorList>
            <person name="Liu X.Y."/>
            <person name="Li C.X."/>
            <person name="Xu J.H."/>
        </authorList>
    </citation>
    <scope>NUCLEOTIDE SEQUENCE [LARGE SCALE GENOMIC DNA]</scope>
    <source>
        <strain evidence="1 2">DSM 50014</strain>
    </source>
</reference>
<dbReference type="AlphaFoldDB" id="A0A069PF56"/>